<evidence type="ECO:0000256" key="1">
    <source>
        <dbReference type="SAM" id="MobiDB-lite"/>
    </source>
</evidence>
<feature type="region of interest" description="Disordered" evidence="1">
    <location>
        <begin position="1382"/>
        <end position="1739"/>
    </location>
</feature>
<evidence type="ECO:0000313" key="3">
    <source>
        <dbReference type="Proteomes" id="UP001521785"/>
    </source>
</evidence>
<feature type="compositionally biased region" description="Polar residues" evidence="1">
    <location>
        <begin position="535"/>
        <end position="568"/>
    </location>
</feature>
<feature type="compositionally biased region" description="Polar residues" evidence="1">
    <location>
        <begin position="2304"/>
        <end position="2326"/>
    </location>
</feature>
<feature type="compositionally biased region" description="Pro residues" evidence="1">
    <location>
        <begin position="2241"/>
        <end position="2252"/>
    </location>
</feature>
<feature type="compositionally biased region" description="Basic and acidic residues" evidence="1">
    <location>
        <begin position="242"/>
        <end position="265"/>
    </location>
</feature>
<feature type="compositionally biased region" description="Low complexity" evidence="1">
    <location>
        <begin position="1564"/>
        <end position="1581"/>
    </location>
</feature>
<feature type="compositionally biased region" description="Basic and acidic residues" evidence="1">
    <location>
        <begin position="507"/>
        <end position="519"/>
    </location>
</feature>
<feature type="compositionally biased region" description="Polar residues" evidence="1">
    <location>
        <begin position="1001"/>
        <end position="1011"/>
    </location>
</feature>
<feature type="compositionally biased region" description="Polar residues" evidence="1">
    <location>
        <begin position="2709"/>
        <end position="2718"/>
    </location>
</feature>
<feature type="compositionally biased region" description="Basic and acidic residues" evidence="1">
    <location>
        <begin position="42"/>
        <end position="51"/>
    </location>
</feature>
<feature type="compositionally biased region" description="Basic and acidic residues" evidence="1">
    <location>
        <begin position="460"/>
        <end position="489"/>
    </location>
</feature>
<protein>
    <recommendedName>
        <fullName evidence="4">SWI-SNF chromatin-remodeling complex protein</fullName>
    </recommendedName>
</protein>
<feature type="compositionally biased region" description="Pro residues" evidence="1">
    <location>
        <begin position="2892"/>
        <end position="2901"/>
    </location>
</feature>
<feature type="region of interest" description="Disordered" evidence="1">
    <location>
        <begin position="2695"/>
        <end position="3083"/>
    </location>
</feature>
<feature type="compositionally biased region" description="Pro residues" evidence="1">
    <location>
        <begin position="2084"/>
        <end position="2099"/>
    </location>
</feature>
<feature type="compositionally biased region" description="Basic residues" evidence="1">
    <location>
        <begin position="1257"/>
        <end position="1275"/>
    </location>
</feature>
<organism evidence="2 3">
    <name type="scientific">Paraconiothyrium brasiliense</name>
    <dbReference type="NCBI Taxonomy" id="300254"/>
    <lineage>
        <taxon>Eukaryota</taxon>
        <taxon>Fungi</taxon>
        <taxon>Dikarya</taxon>
        <taxon>Ascomycota</taxon>
        <taxon>Pezizomycotina</taxon>
        <taxon>Dothideomycetes</taxon>
        <taxon>Pleosporomycetidae</taxon>
        <taxon>Pleosporales</taxon>
        <taxon>Massarineae</taxon>
        <taxon>Didymosphaeriaceae</taxon>
        <taxon>Paraconiothyrium</taxon>
    </lineage>
</organism>
<feature type="compositionally biased region" description="Polar residues" evidence="1">
    <location>
        <begin position="779"/>
        <end position="791"/>
    </location>
</feature>
<dbReference type="Proteomes" id="UP001521785">
    <property type="component" value="Unassembled WGS sequence"/>
</dbReference>
<feature type="compositionally biased region" description="Polar residues" evidence="1">
    <location>
        <begin position="2389"/>
        <end position="2401"/>
    </location>
</feature>
<feature type="region of interest" description="Disordered" evidence="1">
    <location>
        <begin position="663"/>
        <end position="903"/>
    </location>
</feature>
<feature type="region of interest" description="Disordered" evidence="1">
    <location>
        <begin position="1208"/>
        <end position="1320"/>
    </location>
</feature>
<feature type="compositionally biased region" description="Basic and acidic residues" evidence="1">
    <location>
        <begin position="2698"/>
        <end position="2707"/>
    </location>
</feature>
<comment type="caution">
    <text evidence="2">The sequence shown here is derived from an EMBL/GenBank/DDBJ whole genome shotgun (WGS) entry which is preliminary data.</text>
</comment>
<feature type="compositionally biased region" description="Low complexity" evidence="1">
    <location>
        <begin position="1150"/>
        <end position="1166"/>
    </location>
</feature>
<feature type="compositionally biased region" description="Polar residues" evidence="1">
    <location>
        <begin position="670"/>
        <end position="691"/>
    </location>
</feature>
<feature type="compositionally biased region" description="Polar residues" evidence="1">
    <location>
        <begin position="2764"/>
        <end position="2787"/>
    </location>
</feature>
<feature type="compositionally biased region" description="Polar residues" evidence="1">
    <location>
        <begin position="952"/>
        <end position="961"/>
    </location>
</feature>
<feature type="compositionally biased region" description="Polar residues" evidence="1">
    <location>
        <begin position="269"/>
        <end position="278"/>
    </location>
</feature>
<feature type="region of interest" description="Disordered" evidence="1">
    <location>
        <begin position="2520"/>
        <end position="2542"/>
    </location>
</feature>
<reference evidence="2 3" key="1">
    <citation type="submission" date="2024-02" db="EMBL/GenBank/DDBJ databases">
        <title>De novo assembly and annotation of 12 fungi associated with fruit tree decline syndrome in Ontario, Canada.</title>
        <authorList>
            <person name="Sulman M."/>
            <person name="Ellouze W."/>
            <person name="Ilyukhin E."/>
        </authorList>
    </citation>
    <scope>NUCLEOTIDE SEQUENCE [LARGE SCALE GENOMIC DNA]</scope>
    <source>
        <strain evidence="2 3">M42-189</strain>
    </source>
</reference>
<feature type="compositionally biased region" description="Basic and acidic residues" evidence="1">
    <location>
        <begin position="3016"/>
        <end position="3039"/>
    </location>
</feature>
<accession>A0ABR3S632</accession>
<feature type="compositionally biased region" description="Low complexity" evidence="1">
    <location>
        <begin position="1871"/>
        <end position="1891"/>
    </location>
</feature>
<sequence>MSGPYRFQGESGRSPLDRRPQNPLPAQPVSFKTNVNRMKTKKWVEAKKNAYDGDDWGDYDEYDEYGASEPDPPPPADQYAASQARGYGQRFDQPGRSFTDPQRQGPPQPGRRNSFEAGEEQRAFSSSTGHPPQGFTEQYVQQPQQAAPSQQYVHPALRQGSGTQSDTSDTPEHRRDFSPSAMPPPLQTRISPDPGSATASPSARYPPRKSSIGQVESPIAASPRDRAPSNPGKPLPFVRPADIYKRHAEERERERASLDEQRPHVETAPGQSSSNAQQLLPPVEEGSSTFDSDLRSVVDNAFSRVDDQRSVPPTPISKSDSGVSRSNTDSTSGISPIMSRVPSSAASAVKARNMAGGDGSTPVIAEEASESGTPVSRPTSAALLSGTHQIPRKASPSHSRNVSSGSLPGSGLTTPNATGSPARSPAITPQAHIPQPETAELSSLSHPSEDMKVSSPTGAHMREADIAEAMKKSPNEEHPELSAAEKESQDVFLESHQASTSVAEAIPRSRSESPSKGRVQELAGKFGDVSHSRRGSTQSNASRTNLQSWEKSQDNSRPVSPTKASSPTRDAVTARPPAEREASFRPKLPGQWESYATNAGSPGKGLSSDNLPATNNLTSPLEEVDLMPTTAKHSVASVDPSKAESNALSETLADPLAALKAAGAAVGEAVQTSVGLGSSPTEETRRGQTYGNILPRPLQLYREESSSSTIPPTPPAKDTPESEEMPPPPPLKEKSPEPRSATTAGAPPGRPVMLPQLSTDDAADDQESDRLRKEIVASLSPQQTLTGSTPEHNPASLHAGSGPINRESSLFPSEYESYWADGDRTSPRPSHEHGHDRDAQTHSDAGKPITANPLTQSPVDATKPAITTRFSWEDAGSGLLSNKLAQTPTAAPESITQTEGEEKIPAPAVEQAAKEQGLDNFPAPYFGPTHGVAVVKPEPISDADLNARSPILESTSPSANISPPDVDRATSPAPGLHVVNSALNPEAVDLPPRLSREVSPASDQVRSSQDMSTKESHGLSHDSTQAPDVNPAISAPIYGVQEPTASSPITALSPTSDKPLGFKDILQIKSPVERINHYNKTRDYWAHADHGLSDWVSTTLSTNPDLATQPYPQPRPNLSTSGTMRHRPTGSISLFGKHHGAGSAQAESAGPSNSQTPTTPTSAPSFPGGGRSASHQMQAKGKDLLHTAGLLSGKGMTGAKGLFAKGKSRFKSDKASESEPSSREASEEPSDIGSAISEFDTLGRLSLDTTDSIKEEKKHRRRFSSPFHRSGRSRSRPGSIVMPSIESTPRSTPGHSRPQSYHPPAAWGAGPCVTTPPARELQTPEHLGVLPSPAKSAFSLFPQEGEVPPIPPIPEDMDRGLSEHVTHRLLQSVIRNSTPPAVEMEKMEESPAFAEPPASRTDRSDGAADVGAGHQQVQKNESQMLDEGGVVESVEEVIPLQAAAEVPKAEDSEDDLPPQLHHEAFTSAGTGHQELPQDDDWVQVQAPLSIGESPDQLHAQRSSSDEHLEDDQVSALHREPALSKNAPASDETSMEEAVARPSADESDDDLPPQLHHDPIPPRNATAIADSKADAVAGAASSGPEVSPTLSFVKPHRLDSHEEDGGQPQLRQPSDAHPQRPALDVSPMLPPAQLASDIPDSSDDDDQPTPLASAPTANGKGRFSYETELIGGDLSPVSSHGSSDEERTPTKPNAPASPKIDANATPVVVTVVDTTQPLRDQAAGEDALKTTPRPKPQQQLSAYRVVHAVEYLHSQSSFESWEQESTAALSQSDGSPHLDEHDDAELPAVPLPTEARLDNAKAEEAERASLEEKPTFMSGPDPLKPVAPITSDTPQEGPQQFPQSAHPGAHKRSESLISKISSMVTADDASLSPVSSYGPRSRPPSSAAGRQRQIPSAKTSPIPVQIKEEPNAPDHTINSAIEGDDFDLYADHNGVVKDVQDEEGRPLRVATEQPPKAAASPQPPLPRAAKNAPLSAPMEEASGRYSDDRPMSFVWGPRDANGRPQDEINRPGGGNQDQSPPRVPNTRVQRASQLRIMKPKAQNTGTQSNGHLLEQPSHGQLGSKSVSPLSSYRESNKSSPHSNVSPPPIHSASPPPPSSPPSNLSERPHFESPKALNGQPSPPKSPDPRLIQDPRVMMEAQMRGWVPGQPLPQDPRSRSNIPAQAQMPGHPQDPPSAPRNQYEYQQMMARQAMHAPELKPSPPPGVQSIKKDDKFSIPKISSVFKGLGKSSSNSPQALLPRPQQPIQPAPQPIQQPQKRVHPQPNLVQDNARRSASFQSGVSDMTPPQTAPVKERRSSGLGSALNRPQSFGQESHNSQDSTRVQVTGSRLDLRYPASPPPSQGIPPQQPPHVLQNMQNPPRQQNNYSVATSEVPETGGKKKRFSALGNIFNRSSTSGISFPTKTKTSKEEKKAQKSQKHSSAMPLQSVPQGQAWPQQQPVDPRQYGGIQYGPPPVVRPFPGMQGMPLQPMQPQGLQQHAGLPVSPQSMQQQSISPMTPQSMHPPGLPQQYAQIPHAFQHPAQVTPSQYPPRFQQPPGAPEGSAYLDTRQLAQMMQAQRMQEQSRPSTHHSSHIAHANMAPAPTIHQTGQRSDGQVPPAFNEYFKPDLKMIKPLPPIQQQPGEQNQYHQRPPQQQLPPVAVQPPRNPRSVSAPVVVPSVDQTPNVSQRQVSSPLHEPQYDTPQIPAAYTHVSGAFVSPSLEHEPSRAEESPNAQSYNRQYSDPHMQPISPQVSAMTTSPPNLRQNSNDSVVSPISNPSPGPLTGASPPTNLKPQKQRMSSITEQVQSERPWNLDLPHGATEQEIVRARQRQYMEQQLSAQEQLHAERTGRSPSPRSGQSNQSTSPPPPAPTQTHPPQRGSGGFRELLPRSSPQPYPNTDEAEPQRLQRQEQQLPSPPIAPVPVHPGQSPSPAGYPLPMSPDPGDVRSPVNPAARMMPPPPPPAQIPHTPLNASFPDSHVTRPISQDAASNHTHDSLYDPPPPPTEYVHPAHRGRPEYEDLTPADEPPPYSGPGVPNEGMDKDRPRPPDIMTDRGRLIEPRQRQASVGLLQHPQPASMAASPQRSSADMGADILRRQLLDNDERERQERLRQAELRRIESEIERTERERARARARELERSVSGGGRVGSLRSAHGSTRNGAGGFERAGSTRRPVYELPAEEDDEPVMRATSFPGQEWVPTWTED</sequence>
<feature type="compositionally biased region" description="Polar residues" evidence="1">
    <location>
        <begin position="370"/>
        <end position="379"/>
    </location>
</feature>
<feature type="compositionally biased region" description="Basic and acidic residues" evidence="1">
    <location>
        <begin position="1794"/>
        <end position="1813"/>
    </location>
</feature>
<feature type="compositionally biased region" description="Low complexity" evidence="1">
    <location>
        <begin position="2622"/>
        <end position="2637"/>
    </location>
</feature>
<feature type="compositionally biased region" description="Basic and acidic residues" evidence="1">
    <location>
        <begin position="821"/>
        <end position="845"/>
    </location>
</feature>
<evidence type="ECO:0000313" key="2">
    <source>
        <dbReference type="EMBL" id="KAL1612097.1"/>
    </source>
</evidence>
<feature type="compositionally biased region" description="Low complexity" evidence="1">
    <location>
        <begin position="403"/>
        <end position="415"/>
    </location>
</feature>
<feature type="compositionally biased region" description="Low complexity" evidence="1">
    <location>
        <begin position="1704"/>
        <end position="1714"/>
    </location>
</feature>
<feature type="compositionally biased region" description="Low complexity" evidence="1">
    <location>
        <begin position="2353"/>
        <end position="2364"/>
    </location>
</feature>
<feature type="compositionally biased region" description="Polar residues" evidence="1">
    <location>
        <begin position="1854"/>
        <end position="1863"/>
    </location>
</feature>
<feature type="compositionally biased region" description="Low complexity" evidence="1">
    <location>
        <begin position="1755"/>
        <end position="1764"/>
    </location>
</feature>
<feature type="compositionally biased region" description="Basic and acidic residues" evidence="1">
    <location>
        <begin position="1999"/>
        <end position="2008"/>
    </location>
</feature>
<feature type="region of interest" description="Disordered" evidence="1">
    <location>
        <begin position="1755"/>
        <end position="2443"/>
    </location>
</feature>
<feature type="compositionally biased region" description="Polar residues" evidence="1">
    <location>
        <begin position="879"/>
        <end position="898"/>
    </location>
</feature>
<feature type="compositionally biased region" description="Pro residues" evidence="1">
    <location>
        <begin position="2335"/>
        <end position="2348"/>
    </location>
</feature>
<feature type="compositionally biased region" description="Polar residues" evidence="1">
    <location>
        <begin position="1829"/>
        <end position="1842"/>
    </location>
</feature>
<evidence type="ECO:0008006" key="4">
    <source>
        <dbReference type="Google" id="ProtNLM"/>
    </source>
</evidence>
<feature type="region of interest" description="Disordered" evidence="1">
    <location>
        <begin position="948"/>
        <end position="1031"/>
    </location>
</feature>
<feature type="compositionally biased region" description="Polar residues" evidence="1">
    <location>
        <begin position="2056"/>
        <end position="2083"/>
    </location>
</feature>
<feature type="region of interest" description="Disordered" evidence="1">
    <location>
        <begin position="1"/>
        <end position="617"/>
    </location>
</feature>
<feature type="compositionally biased region" description="Acidic residues" evidence="1">
    <location>
        <begin position="52"/>
        <end position="66"/>
    </location>
</feature>
<keyword evidence="3" id="KW-1185">Reference proteome</keyword>
<feature type="compositionally biased region" description="Polar residues" evidence="1">
    <location>
        <begin position="316"/>
        <end position="334"/>
    </location>
</feature>
<feature type="compositionally biased region" description="Polar residues" evidence="1">
    <location>
        <begin position="2040"/>
        <end position="2049"/>
    </location>
</feature>
<feature type="compositionally biased region" description="Basic and acidic residues" evidence="1">
    <location>
        <begin position="1933"/>
        <end position="1945"/>
    </location>
</feature>
<feature type="compositionally biased region" description="Polar residues" evidence="1">
    <location>
        <begin position="2658"/>
        <end position="2670"/>
    </location>
</feature>
<feature type="compositionally biased region" description="Basic and acidic residues" evidence="1">
    <location>
        <begin position="1210"/>
        <end position="1226"/>
    </location>
</feature>
<feature type="compositionally biased region" description="Basic and acidic residues" evidence="1">
    <location>
        <begin position="3070"/>
        <end position="3083"/>
    </location>
</feature>
<proteinExistence type="predicted"/>
<feature type="compositionally biased region" description="Basic and acidic residues" evidence="1">
    <location>
        <begin position="1980"/>
        <end position="1989"/>
    </location>
</feature>
<feature type="region of interest" description="Disordered" evidence="1">
    <location>
        <begin position="1103"/>
        <end position="1179"/>
    </location>
</feature>
<feature type="compositionally biased region" description="Low complexity" evidence="1">
    <location>
        <begin position="2645"/>
        <end position="2657"/>
    </location>
</feature>
<feature type="region of interest" description="Disordered" evidence="1">
    <location>
        <begin position="3111"/>
        <end position="3181"/>
    </location>
</feature>
<feature type="compositionally biased region" description="Low complexity" evidence="1">
    <location>
        <begin position="138"/>
        <end position="153"/>
    </location>
</feature>
<feature type="compositionally biased region" description="Polar residues" evidence="1">
    <location>
        <begin position="2726"/>
        <end position="2755"/>
    </location>
</feature>
<feature type="compositionally biased region" description="Low complexity" evidence="1">
    <location>
        <begin position="2552"/>
        <end position="2561"/>
    </location>
</feature>
<feature type="region of interest" description="Disordered" evidence="1">
    <location>
        <begin position="2552"/>
        <end position="2571"/>
    </location>
</feature>
<feature type="region of interest" description="Disordered" evidence="1">
    <location>
        <begin position="2610"/>
        <end position="2679"/>
    </location>
</feature>
<feature type="compositionally biased region" description="Polar residues" evidence="1">
    <location>
        <begin position="1285"/>
        <end position="1299"/>
    </location>
</feature>
<feature type="compositionally biased region" description="Polar residues" evidence="1">
    <location>
        <begin position="2422"/>
        <end position="2438"/>
    </location>
</feature>
<feature type="compositionally biased region" description="Polar residues" evidence="1">
    <location>
        <begin position="2264"/>
        <end position="2286"/>
    </location>
</feature>
<gene>
    <name evidence="2" type="ORF">SLS60_000320</name>
</gene>
<feature type="compositionally biased region" description="Polar residues" evidence="1">
    <location>
        <begin position="2810"/>
        <end position="2819"/>
    </location>
</feature>
<dbReference type="EMBL" id="JAKJXO020000001">
    <property type="protein sequence ID" value="KAL1612097.1"/>
    <property type="molecule type" value="Genomic_DNA"/>
</dbReference>
<feature type="compositionally biased region" description="Polar residues" evidence="1">
    <location>
        <begin position="607"/>
        <end position="617"/>
    </location>
</feature>
<name>A0ABR3S632_9PLEO</name>